<protein>
    <submittedName>
        <fullName evidence="1">Uncharacterized protein</fullName>
    </submittedName>
</protein>
<dbReference type="RefSeq" id="WP_270127407.1">
    <property type="nucleotide sequence ID" value="NZ_CP115396.1"/>
</dbReference>
<keyword evidence="2" id="KW-1185">Reference proteome</keyword>
<evidence type="ECO:0000313" key="1">
    <source>
        <dbReference type="EMBL" id="WBO84845.1"/>
    </source>
</evidence>
<proteinExistence type="predicted"/>
<sequence length="143" mass="15856">MKNKIEVANRIISTLLVDTHVESFGVLHQSPYIQFRGEHGDIELYFDSGIAFYPQRDDKLSEAECMLLGMNSVNLKRVADAFCTDTADLEVRFDDGSWFRINGTSEEGNEPWQLSDGTSVNEGGILLIASSGDSNYAVWGGLE</sequence>
<evidence type="ECO:0000313" key="2">
    <source>
        <dbReference type="Proteomes" id="UP001211872"/>
    </source>
</evidence>
<reference evidence="1 2" key="1">
    <citation type="journal article" date="2011" name="Int. J. Syst. Evol. Microbiol.">
        <title>Hymenobacter yonginensis sp. nov., isolated from a mesotrophic artificial lake.</title>
        <authorList>
            <person name="Joung Y."/>
            <person name="Cho S.H."/>
            <person name="Kim H."/>
            <person name="Kim S.B."/>
            <person name="Joh K."/>
        </authorList>
    </citation>
    <scope>NUCLEOTIDE SEQUENCE [LARGE SCALE GENOMIC DNA]</scope>
    <source>
        <strain evidence="1 2">KCTC 22745</strain>
    </source>
</reference>
<dbReference type="EMBL" id="CP115396">
    <property type="protein sequence ID" value="WBO84845.1"/>
    <property type="molecule type" value="Genomic_DNA"/>
</dbReference>
<name>A0ABY7PNM1_9BACT</name>
<accession>A0ABY7PNM1</accession>
<dbReference type="Proteomes" id="UP001211872">
    <property type="component" value="Chromosome"/>
</dbReference>
<gene>
    <name evidence="1" type="ORF">O9Z63_01060</name>
</gene>
<organism evidence="1 2">
    <name type="scientific">Hymenobacter yonginensis</name>
    <dbReference type="NCBI Taxonomy" id="748197"/>
    <lineage>
        <taxon>Bacteria</taxon>
        <taxon>Pseudomonadati</taxon>
        <taxon>Bacteroidota</taxon>
        <taxon>Cytophagia</taxon>
        <taxon>Cytophagales</taxon>
        <taxon>Hymenobacteraceae</taxon>
        <taxon>Hymenobacter</taxon>
    </lineage>
</organism>